<sequence>MACGYLPSLALNWNCDATTPSLTAAKKKFCLVLANISMAYRPLRAIQLLSPAMATSPSSSSPGSSPNYIVEFVDLVSAALDAPALEGMLSLTGSGAAPSPSQAQVSSRVRQMFAKFKNFVIKKSAGASTTRLVIGRRVAAEYPAAHHMWPPTRRAFLPHIILIERVSVVSSPAIPMHDDDSEVPADQSRVLHRTKSLPSIPHEPEAPSSPLSTPSASSCSSGSSVESPVPATPLTTITEKVGGETWSMYSDFGPLTTSDPFAKSAGSILPPKSTAFRRPYLHSSSSNPNFHARPDDDEVTSTASLRRHPSRSTSGRLPPPAYPIPPTPPPRTKAALVGGEARGPLRHNHLPFPASSSSSPTALPRTRAKRSRSVSQAQTRTRTPRSRTGLAPPPPATNANTNNTIDHDDDNPGESGTPPVPSLPRLTKFSLPSSKAEPRRARRPSSPFPFMADRASAIEGEILLVQACAPISMSAPASTGVLQLRLGPNEGGRGSPFPL</sequence>
<evidence type="ECO:0000256" key="1">
    <source>
        <dbReference type="SAM" id="MobiDB-lite"/>
    </source>
</evidence>
<feature type="compositionally biased region" description="Pro residues" evidence="1">
    <location>
        <begin position="317"/>
        <end position="331"/>
    </location>
</feature>
<gene>
    <name evidence="2" type="ORF">FB45DRAFT_1065388</name>
</gene>
<reference evidence="2" key="1">
    <citation type="submission" date="2023-03" db="EMBL/GenBank/DDBJ databases">
        <title>Massive genome expansion in bonnet fungi (Mycena s.s.) driven by repeated elements and novel gene families across ecological guilds.</title>
        <authorList>
            <consortium name="Lawrence Berkeley National Laboratory"/>
            <person name="Harder C.B."/>
            <person name="Miyauchi S."/>
            <person name="Viragh M."/>
            <person name="Kuo A."/>
            <person name="Thoen E."/>
            <person name="Andreopoulos B."/>
            <person name="Lu D."/>
            <person name="Skrede I."/>
            <person name="Drula E."/>
            <person name="Henrissat B."/>
            <person name="Morin E."/>
            <person name="Kohler A."/>
            <person name="Barry K."/>
            <person name="LaButti K."/>
            <person name="Morin E."/>
            <person name="Salamov A."/>
            <person name="Lipzen A."/>
            <person name="Mereny Z."/>
            <person name="Hegedus B."/>
            <person name="Baldrian P."/>
            <person name="Stursova M."/>
            <person name="Weitz H."/>
            <person name="Taylor A."/>
            <person name="Grigoriev I.V."/>
            <person name="Nagy L.G."/>
            <person name="Martin F."/>
            <person name="Kauserud H."/>
        </authorList>
    </citation>
    <scope>NUCLEOTIDE SEQUENCE</scope>
    <source>
        <strain evidence="2">9284</strain>
    </source>
</reference>
<feature type="region of interest" description="Disordered" evidence="1">
    <location>
        <begin position="278"/>
        <end position="449"/>
    </location>
</feature>
<comment type="caution">
    <text evidence="2">The sequence shown here is derived from an EMBL/GenBank/DDBJ whole genome shotgun (WGS) entry which is preliminary data.</text>
</comment>
<feature type="compositionally biased region" description="Low complexity" evidence="1">
    <location>
        <begin position="206"/>
        <end position="229"/>
    </location>
</feature>
<protein>
    <submittedName>
        <fullName evidence="2">Uncharacterized protein</fullName>
    </submittedName>
</protein>
<dbReference type="EMBL" id="JARKIF010000030">
    <property type="protein sequence ID" value="KAJ7612672.1"/>
    <property type="molecule type" value="Genomic_DNA"/>
</dbReference>
<evidence type="ECO:0000313" key="2">
    <source>
        <dbReference type="EMBL" id="KAJ7612672.1"/>
    </source>
</evidence>
<keyword evidence="3" id="KW-1185">Reference proteome</keyword>
<accession>A0AAD7FCT1</accession>
<proteinExistence type="predicted"/>
<dbReference type="AlphaFoldDB" id="A0AAD7FCT1"/>
<feature type="region of interest" description="Disordered" evidence="1">
    <location>
        <begin position="195"/>
        <end position="236"/>
    </location>
</feature>
<name>A0AAD7FCT1_9AGAR</name>
<organism evidence="2 3">
    <name type="scientific">Roridomyces roridus</name>
    <dbReference type="NCBI Taxonomy" id="1738132"/>
    <lineage>
        <taxon>Eukaryota</taxon>
        <taxon>Fungi</taxon>
        <taxon>Dikarya</taxon>
        <taxon>Basidiomycota</taxon>
        <taxon>Agaricomycotina</taxon>
        <taxon>Agaricomycetes</taxon>
        <taxon>Agaricomycetidae</taxon>
        <taxon>Agaricales</taxon>
        <taxon>Marasmiineae</taxon>
        <taxon>Mycenaceae</taxon>
        <taxon>Roridomyces</taxon>
    </lineage>
</organism>
<evidence type="ECO:0000313" key="3">
    <source>
        <dbReference type="Proteomes" id="UP001221142"/>
    </source>
</evidence>
<dbReference type="Proteomes" id="UP001221142">
    <property type="component" value="Unassembled WGS sequence"/>
</dbReference>